<comment type="caution">
    <text evidence="7">The sequence shown here is derived from an EMBL/GenBank/DDBJ whole genome shotgun (WGS) entry which is preliminary data.</text>
</comment>
<evidence type="ECO:0000256" key="4">
    <source>
        <dbReference type="PROSITE-ProRule" id="PRU00023"/>
    </source>
</evidence>
<dbReference type="Pfam" id="PF12796">
    <property type="entry name" value="Ank_2"/>
    <property type="match status" value="1"/>
</dbReference>
<evidence type="ECO:0000256" key="3">
    <source>
        <dbReference type="ARBA" id="ARBA00023043"/>
    </source>
</evidence>
<evidence type="ECO:0000256" key="1">
    <source>
        <dbReference type="ARBA" id="ARBA00018419"/>
    </source>
</evidence>
<dbReference type="InterPro" id="IPR035984">
    <property type="entry name" value="Acyl-CoA-binding_sf"/>
</dbReference>
<dbReference type="InterPro" id="IPR036770">
    <property type="entry name" value="Ankyrin_rpt-contain_sf"/>
</dbReference>
<keyword evidence="3 4" id="KW-0040">ANK repeat</keyword>
<dbReference type="PRINTS" id="PR00689">
    <property type="entry name" value="ACOABINDINGP"/>
</dbReference>
<organism evidence="7 8">
    <name type="scientific">Pristionchus mayeri</name>
    <dbReference type="NCBI Taxonomy" id="1317129"/>
    <lineage>
        <taxon>Eukaryota</taxon>
        <taxon>Metazoa</taxon>
        <taxon>Ecdysozoa</taxon>
        <taxon>Nematoda</taxon>
        <taxon>Chromadorea</taxon>
        <taxon>Rhabditida</taxon>
        <taxon>Rhabditina</taxon>
        <taxon>Diplogasteromorpha</taxon>
        <taxon>Diplogasteroidea</taxon>
        <taxon>Neodiplogasteridae</taxon>
        <taxon>Pristionchus</taxon>
    </lineage>
</organism>
<dbReference type="GO" id="GO:0031436">
    <property type="term" value="C:BRCA1-BARD1 complex"/>
    <property type="evidence" value="ECO:0007669"/>
    <property type="project" value="TreeGrafter"/>
</dbReference>
<dbReference type="InterPro" id="IPR000582">
    <property type="entry name" value="Acyl-CoA-binding_protein"/>
</dbReference>
<dbReference type="InterPro" id="IPR002110">
    <property type="entry name" value="Ankyrin_rpt"/>
</dbReference>
<dbReference type="PANTHER" id="PTHR24171">
    <property type="entry name" value="ANKYRIN REPEAT DOMAIN-CONTAINING PROTEIN 39-RELATED"/>
    <property type="match status" value="1"/>
</dbReference>
<evidence type="ECO:0000313" key="7">
    <source>
        <dbReference type="EMBL" id="GMR44513.1"/>
    </source>
</evidence>
<dbReference type="EMBL" id="BTRK01000003">
    <property type="protein sequence ID" value="GMR44513.1"/>
    <property type="molecule type" value="Genomic_DNA"/>
</dbReference>
<dbReference type="Pfam" id="PF00887">
    <property type="entry name" value="ACBP"/>
    <property type="match status" value="1"/>
</dbReference>
<gene>
    <name evidence="7" type="ORF">PMAYCL1PPCAC_14708</name>
</gene>
<dbReference type="GO" id="GO:0004842">
    <property type="term" value="F:ubiquitin-protein transferase activity"/>
    <property type="evidence" value="ECO:0007669"/>
    <property type="project" value="TreeGrafter"/>
</dbReference>
<feature type="region of interest" description="Disordered" evidence="5">
    <location>
        <begin position="138"/>
        <end position="174"/>
    </location>
</feature>
<feature type="compositionally biased region" description="Acidic residues" evidence="5">
    <location>
        <begin position="33"/>
        <end position="47"/>
    </location>
</feature>
<sequence length="315" mass="34758">MFAGLLASWFYRQEVAEVARDVVESEREKVTDDDGIFESEDEEDNDEDMFEARRRFRSAAAFLPSATDRLSKEVLLRMYGLYKVATAGKPDAADRPPFYDQKGRAKFDAWAAAADRTKREAMREYADELEDAQVGFDPTATASTSTGGGGGFGMRMSRPVMAEGSSDPEEVSSPDSMEWNLWVSAAKSDDVETIKRLLQSNPAIMLKREETDGLTGIHWAADSCSLMVCRYLLFVEPSLIAEVDAEGNQPLHLAALCGYDELCVFLLEAGASPTIENFENESAIDIAASPALKAMLRAKADEREKAGAEKEKEEE</sequence>
<evidence type="ECO:0000259" key="6">
    <source>
        <dbReference type="PROSITE" id="PS51228"/>
    </source>
</evidence>
<protein>
    <recommendedName>
        <fullName evidence="1">Acyl-CoA-binding domain-containing protein 6</fullName>
    </recommendedName>
</protein>
<dbReference type="PROSITE" id="PS51228">
    <property type="entry name" value="ACB_2"/>
    <property type="match status" value="1"/>
</dbReference>
<dbReference type="Gene3D" id="1.20.80.10">
    <property type="match status" value="1"/>
</dbReference>
<feature type="region of interest" description="Disordered" evidence="5">
    <location>
        <begin position="24"/>
        <end position="47"/>
    </location>
</feature>
<dbReference type="SMART" id="SM00248">
    <property type="entry name" value="ANK"/>
    <property type="match status" value="3"/>
</dbReference>
<accession>A0AAN4ZNI8</accession>
<evidence type="ECO:0000313" key="8">
    <source>
        <dbReference type="Proteomes" id="UP001328107"/>
    </source>
</evidence>
<dbReference type="GO" id="GO:0070531">
    <property type="term" value="C:BRCA1-A complex"/>
    <property type="evidence" value="ECO:0007669"/>
    <property type="project" value="TreeGrafter"/>
</dbReference>
<evidence type="ECO:0000256" key="2">
    <source>
        <dbReference type="ARBA" id="ARBA00022737"/>
    </source>
</evidence>
<evidence type="ECO:0000256" key="5">
    <source>
        <dbReference type="SAM" id="MobiDB-lite"/>
    </source>
</evidence>
<dbReference type="InterPro" id="IPR014352">
    <property type="entry name" value="FERM/acyl-CoA-bd_prot_sf"/>
</dbReference>
<name>A0AAN4ZNI8_9BILA</name>
<proteinExistence type="predicted"/>
<dbReference type="Proteomes" id="UP001328107">
    <property type="component" value="Unassembled WGS sequence"/>
</dbReference>
<keyword evidence="8" id="KW-1185">Reference proteome</keyword>
<dbReference type="AlphaFoldDB" id="A0AAN4ZNI8"/>
<dbReference type="PROSITE" id="PS50297">
    <property type="entry name" value="ANK_REP_REGION"/>
    <property type="match status" value="1"/>
</dbReference>
<feature type="non-terminal residue" evidence="7">
    <location>
        <position position="315"/>
    </location>
</feature>
<dbReference type="SUPFAM" id="SSF47027">
    <property type="entry name" value="Acyl-CoA binding protein"/>
    <property type="match status" value="1"/>
</dbReference>
<reference evidence="8" key="1">
    <citation type="submission" date="2022-10" db="EMBL/GenBank/DDBJ databases">
        <title>Genome assembly of Pristionchus species.</title>
        <authorList>
            <person name="Yoshida K."/>
            <person name="Sommer R.J."/>
        </authorList>
    </citation>
    <scope>NUCLEOTIDE SEQUENCE [LARGE SCALE GENOMIC DNA]</scope>
    <source>
        <strain evidence="8">RS5460</strain>
    </source>
</reference>
<dbReference type="GO" id="GO:0085020">
    <property type="term" value="P:protein K6-linked ubiquitination"/>
    <property type="evidence" value="ECO:0007669"/>
    <property type="project" value="TreeGrafter"/>
</dbReference>
<dbReference type="Gene3D" id="1.25.40.20">
    <property type="entry name" value="Ankyrin repeat-containing domain"/>
    <property type="match status" value="1"/>
</dbReference>
<dbReference type="GO" id="GO:0000062">
    <property type="term" value="F:fatty-acyl-CoA binding"/>
    <property type="evidence" value="ECO:0007669"/>
    <property type="project" value="InterPro"/>
</dbReference>
<dbReference type="PANTHER" id="PTHR24171:SF8">
    <property type="entry name" value="BRCA1-ASSOCIATED RING DOMAIN PROTEIN 1"/>
    <property type="match status" value="1"/>
</dbReference>
<dbReference type="SUPFAM" id="SSF48403">
    <property type="entry name" value="Ankyrin repeat"/>
    <property type="match status" value="1"/>
</dbReference>
<feature type="domain" description="ACB" evidence="6">
    <location>
        <begin position="52"/>
        <end position="138"/>
    </location>
</feature>
<dbReference type="PROSITE" id="PS50088">
    <property type="entry name" value="ANK_REPEAT"/>
    <property type="match status" value="1"/>
</dbReference>
<feature type="repeat" description="ANK" evidence="4">
    <location>
        <begin position="246"/>
        <end position="278"/>
    </location>
</feature>
<keyword evidence="2" id="KW-0677">Repeat</keyword>